<evidence type="ECO:0000313" key="3">
    <source>
        <dbReference type="WBParaSite" id="TCLT_0000688901-mRNA-1"/>
    </source>
</evidence>
<organism evidence="3">
    <name type="scientific">Thelazia callipaeda</name>
    <name type="common">Oriental eyeworm</name>
    <name type="synonym">Parasitic nematode</name>
    <dbReference type="NCBI Taxonomy" id="103827"/>
    <lineage>
        <taxon>Eukaryota</taxon>
        <taxon>Metazoa</taxon>
        <taxon>Ecdysozoa</taxon>
        <taxon>Nematoda</taxon>
        <taxon>Chromadorea</taxon>
        <taxon>Rhabditida</taxon>
        <taxon>Spirurina</taxon>
        <taxon>Spiruromorpha</taxon>
        <taxon>Thelazioidea</taxon>
        <taxon>Thelaziidae</taxon>
        <taxon>Thelazia</taxon>
    </lineage>
</organism>
<evidence type="ECO:0000313" key="1">
    <source>
        <dbReference type="EMBL" id="VDN04278.1"/>
    </source>
</evidence>
<gene>
    <name evidence="1" type="ORF">TCLT_LOCUS6878</name>
</gene>
<sequence length="168" mass="19599">MKHDLVEPPGIDEAPDIRYFPIKQDGVFNFVYRPRTGMKRRSMKCDWKQRLRWNREAHSYATLESLKDDAVGRNQSNFRQEKGRDVISFSPFLPTFSTMDLKQINRVTDNDERQSEDRKQMSCMLVERFYLVAEAPLQSHIINSIWTESSKFSLKEEQASCTVSAPGS</sequence>
<dbReference type="Proteomes" id="UP000276776">
    <property type="component" value="Unassembled WGS sequence"/>
</dbReference>
<reference evidence="3" key="1">
    <citation type="submission" date="2017-02" db="UniProtKB">
        <authorList>
            <consortium name="WormBaseParasite"/>
        </authorList>
    </citation>
    <scope>IDENTIFICATION</scope>
</reference>
<dbReference type="EMBL" id="UYYF01004454">
    <property type="protein sequence ID" value="VDN04278.1"/>
    <property type="molecule type" value="Genomic_DNA"/>
</dbReference>
<proteinExistence type="predicted"/>
<dbReference type="AlphaFoldDB" id="A0A0N5D1Z6"/>
<reference evidence="1 2" key="2">
    <citation type="submission" date="2018-11" db="EMBL/GenBank/DDBJ databases">
        <authorList>
            <consortium name="Pathogen Informatics"/>
        </authorList>
    </citation>
    <scope>NUCLEOTIDE SEQUENCE [LARGE SCALE GENOMIC DNA]</scope>
</reference>
<name>A0A0N5D1Z6_THECL</name>
<protein>
    <submittedName>
        <fullName evidence="1 3">Uncharacterized protein</fullName>
    </submittedName>
</protein>
<evidence type="ECO:0000313" key="2">
    <source>
        <dbReference type="Proteomes" id="UP000276776"/>
    </source>
</evidence>
<dbReference type="WBParaSite" id="TCLT_0000688901-mRNA-1">
    <property type="protein sequence ID" value="TCLT_0000688901-mRNA-1"/>
    <property type="gene ID" value="TCLT_0000688901"/>
</dbReference>
<accession>A0A0N5D1Z6</accession>
<keyword evidence="2" id="KW-1185">Reference proteome</keyword>